<dbReference type="KEGG" id="btab:109043808"/>
<keyword evidence="12" id="KW-0732">Signal</keyword>
<dbReference type="InterPro" id="IPR035595">
    <property type="entry name" value="UDP_glycos_trans_CS"/>
</dbReference>
<keyword evidence="14" id="KW-1185">Reference proteome</keyword>
<evidence type="ECO:0000256" key="12">
    <source>
        <dbReference type="RuleBase" id="RU362059"/>
    </source>
</evidence>
<dbReference type="InterPro" id="IPR050271">
    <property type="entry name" value="UDP-glycosyltransferase"/>
</dbReference>
<evidence type="ECO:0000256" key="3">
    <source>
        <dbReference type="ARBA" id="ARBA00022676"/>
    </source>
</evidence>
<dbReference type="AlphaFoldDB" id="A0A9P0A948"/>
<comment type="similarity">
    <text evidence="2 11">Belongs to the UDP-glycosyltransferase family.</text>
</comment>
<dbReference type="EMBL" id="OU963865">
    <property type="protein sequence ID" value="CAH0389259.1"/>
    <property type="molecule type" value="Genomic_DNA"/>
</dbReference>
<accession>A0A9P0A948</accession>
<comment type="subcellular location">
    <subcellularLocation>
        <location evidence="10">Endomembrane system</location>
        <topology evidence="10">Single-pass type I membrane protein</topology>
    </subcellularLocation>
    <subcellularLocation>
        <location evidence="1">Endoplasmic reticulum</location>
    </subcellularLocation>
    <subcellularLocation>
        <location evidence="12">Membrane</location>
        <topology evidence="12">Single-pass membrane protein</topology>
    </subcellularLocation>
</comment>
<feature type="signal peptide" evidence="12">
    <location>
        <begin position="1"/>
        <end position="18"/>
    </location>
</feature>
<comment type="catalytic activity">
    <reaction evidence="12">
        <text>glucuronate acceptor + UDP-alpha-D-glucuronate = acceptor beta-D-glucuronoside + UDP + H(+)</text>
        <dbReference type="Rhea" id="RHEA:21032"/>
        <dbReference type="ChEBI" id="CHEBI:15378"/>
        <dbReference type="ChEBI" id="CHEBI:58052"/>
        <dbReference type="ChEBI" id="CHEBI:58223"/>
        <dbReference type="ChEBI" id="CHEBI:132367"/>
        <dbReference type="ChEBI" id="CHEBI:132368"/>
        <dbReference type="EC" id="2.4.1.17"/>
    </reaction>
</comment>
<gene>
    <name evidence="13" type="ORF">BEMITA_LOCUS8106</name>
</gene>
<evidence type="ECO:0000313" key="13">
    <source>
        <dbReference type="EMBL" id="CAH0389259.1"/>
    </source>
</evidence>
<dbReference type="PANTHER" id="PTHR48043:SF159">
    <property type="entry name" value="EG:EG0003.4 PROTEIN-RELATED"/>
    <property type="match status" value="1"/>
</dbReference>
<dbReference type="PROSITE" id="PS00375">
    <property type="entry name" value="UDPGT"/>
    <property type="match status" value="1"/>
</dbReference>
<evidence type="ECO:0000256" key="11">
    <source>
        <dbReference type="RuleBase" id="RU003718"/>
    </source>
</evidence>
<keyword evidence="8 12" id="KW-0472">Membrane</keyword>
<protein>
    <recommendedName>
        <fullName evidence="12">UDP-glucuronosyltransferase</fullName>
        <ecNumber evidence="12">2.4.1.17</ecNumber>
    </recommendedName>
</protein>
<evidence type="ECO:0000256" key="7">
    <source>
        <dbReference type="ARBA" id="ARBA00022989"/>
    </source>
</evidence>
<reference evidence="13" key="1">
    <citation type="submission" date="2021-12" db="EMBL/GenBank/DDBJ databases">
        <authorList>
            <person name="King R."/>
        </authorList>
    </citation>
    <scope>NUCLEOTIDE SEQUENCE</scope>
</reference>
<evidence type="ECO:0000313" key="14">
    <source>
        <dbReference type="Proteomes" id="UP001152759"/>
    </source>
</evidence>
<keyword evidence="7 12" id="KW-1133">Transmembrane helix</keyword>
<dbReference type="PANTHER" id="PTHR48043">
    <property type="entry name" value="EG:EG0003.4 PROTEIN-RELATED"/>
    <property type="match status" value="1"/>
</dbReference>
<dbReference type="GO" id="GO:0016020">
    <property type="term" value="C:membrane"/>
    <property type="evidence" value="ECO:0007669"/>
    <property type="project" value="UniProtKB-SubCell"/>
</dbReference>
<dbReference type="CDD" id="cd03784">
    <property type="entry name" value="GT1_Gtf-like"/>
    <property type="match status" value="1"/>
</dbReference>
<evidence type="ECO:0000256" key="1">
    <source>
        <dbReference type="ARBA" id="ARBA00004240"/>
    </source>
</evidence>
<dbReference type="GO" id="GO:0015020">
    <property type="term" value="F:glucuronosyltransferase activity"/>
    <property type="evidence" value="ECO:0007669"/>
    <property type="project" value="UniProtKB-EC"/>
</dbReference>
<keyword evidence="9" id="KW-0325">Glycoprotein</keyword>
<evidence type="ECO:0000256" key="5">
    <source>
        <dbReference type="ARBA" id="ARBA00022692"/>
    </source>
</evidence>
<keyword evidence="6" id="KW-0256">Endoplasmic reticulum</keyword>
<dbReference type="Proteomes" id="UP001152759">
    <property type="component" value="Chromosome 4"/>
</dbReference>
<keyword evidence="3 11" id="KW-0328">Glycosyltransferase</keyword>
<evidence type="ECO:0000256" key="8">
    <source>
        <dbReference type="ARBA" id="ARBA00023136"/>
    </source>
</evidence>
<sequence>MDMKLFLVTLMISCTTDAYNILIIQPGPTFSQQQPALGLAEILVKKGHNVFAVALNEVPDLGNNYTYVDLSFSYKFQEGGVDAKASKDAANVQKQMTLWEFTDVVNAVAKIPPRQFRSEHFLHFLRRVKKEKLRFDVVIGQWYFTPFVCGMARYLAYPGPTPPLISLSTTAKNLYNEEAAGSLPHPSFVPYETPYTDRMSIWQKIHNWVIAQVLLPRWKDILDESARRFFQETYGQEFASVVDGCWGNVSLMLNTGNFLHSYPRPLAPNVIEIGPLHIRKPKVLPKVLQDWLDGAEKGVIYFSLGSNMRSKSLPLDIRENLLRVFSDLPRGYRVLWKWEIPGKIPGQSDNILAQTWIPQQSVLAHPKVKVYVMQGGFQSFQEAVHYGVPIVGIPWFIDQEANVAKIVAAGIGVRLRPQELHSEDKIKEAINKVLFDESFAENMRKLSTMSHEFTSQTATKAVFWIEHVAKHGGAPHLRPSTADANYFQYFCLDLISVILITGFTASYIFVKGAKFVISMLSSKLKSKMKKS</sequence>
<evidence type="ECO:0000256" key="9">
    <source>
        <dbReference type="ARBA" id="ARBA00023180"/>
    </source>
</evidence>
<proteinExistence type="inferred from homology"/>
<organism evidence="13 14">
    <name type="scientific">Bemisia tabaci</name>
    <name type="common">Sweetpotato whitefly</name>
    <name type="synonym">Aleurodes tabaci</name>
    <dbReference type="NCBI Taxonomy" id="7038"/>
    <lineage>
        <taxon>Eukaryota</taxon>
        <taxon>Metazoa</taxon>
        <taxon>Ecdysozoa</taxon>
        <taxon>Arthropoda</taxon>
        <taxon>Hexapoda</taxon>
        <taxon>Insecta</taxon>
        <taxon>Pterygota</taxon>
        <taxon>Neoptera</taxon>
        <taxon>Paraneoptera</taxon>
        <taxon>Hemiptera</taxon>
        <taxon>Sternorrhyncha</taxon>
        <taxon>Aleyrodoidea</taxon>
        <taxon>Aleyrodidae</taxon>
        <taxon>Aleyrodinae</taxon>
        <taxon>Bemisia</taxon>
    </lineage>
</organism>
<keyword evidence="5 12" id="KW-0812">Transmembrane</keyword>
<dbReference type="GO" id="GO:0005783">
    <property type="term" value="C:endoplasmic reticulum"/>
    <property type="evidence" value="ECO:0007669"/>
    <property type="project" value="UniProtKB-SubCell"/>
</dbReference>
<evidence type="ECO:0000256" key="10">
    <source>
        <dbReference type="ARBA" id="ARBA00046288"/>
    </source>
</evidence>
<dbReference type="Gene3D" id="3.40.50.2000">
    <property type="entry name" value="Glycogen Phosphorylase B"/>
    <property type="match status" value="1"/>
</dbReference>
<name>A0A9P0A948_BEMTA</name>
<feature type="chain" id="PRO_5040547545" description="UDP-glucuronosyltransferase" evidence="12">
    <location>
        <begin position="19"/>
        <end position="531"/>
    </location>
</feature>
<dbReference type="EC" id="2.4.1.17" evidence="12"/>
<dbReference type="FunFam" id="3.40.50.2000:FF:000050">
    <property type="entry name" value="UDP-glucuronosyltransferase"/>
    <property type="match status" value="1"/>
</dbReference>
<evidence type="ECO:0000256" key="2">
    <source>
        <dbReference type="ARBA" id="ARBA00009995"/>
    </source>
</evidence>
<evidence type="ECO:0000256" key="6">
    <source>
        <dbReference type="ARBA" id="ARBA00022824"/>
    </source>
</evidence>
<evidence type="ECO:0000256" key="4">
    <source>
        <dbReference type="ARBA" id="ARBA00022679"/>
    </source>
</evidence>
<dbReference type="InterPro" id="IPR002213">
    <property type="entry name" value="UDP_glucos_trans"/>
</dbReference>
<keyword evidence="4 11" id="KW-0808">Transferase</keyword>
<dbReference type="SUPFAM" id="SSF53756">
    <property type="entry name" value="UDP-Glycosyltransferase/glycogen phosphorylase"/>
    <property type="match status" value="1"/>
</dbReference>
<feature type="transmembrane region" description="Helical" evidence="12">
    <location>
        <begin position="486"/>
        <end position="510"/>
    </location>
</feature>
<dbReference type="Pfam" id="PF00201">
    <property type="entry name" value="UDPGT"/>
    <property type="match status" value="1"/>
</dbReference>